<dbReference type="InterPro" id="IPR015943">
    <property type="entry name" value="WD40/YVTN_repeat-like_dom_sf"/>
</dbReference>
<comment type="caution">
    <text evidence="11">The sequence shown here is derived from an EMBL/GenBank/DDBJ whole genome shotgun (WGS) entry which is preliminary data.</text>
</comment>
<evidence type="ECO:0000259" key="10">
    <source>
        <dbReference type="Pfam" id="PF04494"/>
    </source>
</evidence>
<keyword evidence="3 8" id="KW-0853">WD repeat</keyword>
<feature type="region of interest" description="Disordered" evidence="9">
    <location>
        <begin position="203"/>
        <end position="239"/>
    </location>
</feature>
<dbReference type="Pfam" id="PF00400">
    <property type="entry name" value="WD40"/>
    <property type="match status" value="5"/>
</dbReference>
<dbReference type="InterPro" id="IPR007582">
    <property type="entry name" value="TFIID_NTD2"/>
</dbReference>
<dbReference type="InterPro" id="IPR019775">
    <property type="entry name" value="WD40_repeat_CS"/>
</dbReference>
<keyword evidence="4" id="KW-0677">Repeat</keyword>
<dbReference type="SUPFAM" id="SSF160897">
    <property type="entry name" value="Taf5 N-terminal domain-like"/>
    <property type="match status" value="1"/>
</dbReference>
<protein>
    <recommendedName>
        <fullName evidence="10">TFIID subunit TAF5 NTD2 domain-containing protein</fullName>
    </recommendedName>
</protein>
<dbReference type="PROSITE" id="PS50294">
    <property type="entry name" value="WD_REPEATS_REGION"/>
    <property type="match status" value="5"/>
</dbReference>
<accession>A0ABN8LRY6</accession>
<evidence type="ECO:0000313" key="11">
    <source>
        <dbReference type="EMBL" id="CAH3020044.1"/>
    </source>
</evidence>
<evidence type="ECO:0000313" key="12">
    <source>
        <dbReference type="Proteomes" id="UP001159427"/>
    </source>
</evidence>
<feature type="domain" description="TFIID subunit TAF5 NTD2" evidence="10">
    <location>
        <begin position="70"/>
        <end position="195"/>
    </location>
</feature>
<dbReference type="EMBL" id="CALNXI010000134">
    <property type="protein sequence ID" value="CAH3020044.1"/>
    <property type="molecule type" value="Genomic_DNA"/>
</dbReference>
<gene>
    <name evidence="11" type="ORF">PEVE_00005350</name>
</gene>
<dbReference type="Pfam" id="PF04494">
    <property type="entry name" value="TFIID_NTD2"/>
    <property type="match status" value="1"/>
</dbReference>
<dbReference type="InterPro" id="IPR020472">
    <property type="entry name" value="WD40_PAC1"/>
</dbReference>
<keyword evidence="12" id="KW-1185">Reference proteome</keyword>
<dbReference type="PANTHER" id="PTHR19879:SF1">
    <property type="entry name" value="CANNONBALL-RELATED"/>
    <property type="match status" value="1"/>
</dbReference>
<dbReference type="CDD" id="cd00200">
    <property type="entry name" value="WD40"/>
    <property type="match status" value="1"/>
</dbReference>
<evidence type="ECO:0000256" key="5">
    <source>
        <dbReference type="ARBA" id="ARBA00023015"/>
    </source>
</evidence>
<evidence type="ECO:0000256" key="1">
    <source>
        <dbReference type="ARBA" id="ARBA00004123"/>
    </source>
</evidence>
<evidence type="ECO:0000256" key="7">
    <source>
        <dbReference type="ARBA" id="ARBA00023242"/>
    </source>
</evidence>
<comment type="similarity">
    <text evidence="2">Belongs to the WD repeat TAF5 family.</text>
</comment>
<sequence length="596" mass="65932">MSANEKNQMQEQVSGVINSFLKKRKYTEGVSSLKDFTAEQKVEDMAFKTTVSNETGITDVFSFAINSCEPAILDEQYSSLKSFIIGTNQAYRQELSKFLFPMFANIYLDIVAKGQAIPAQTFFSKHSGEFSIEHKEEIQHLQVITDLERVKSSDVASNFRRSKFVVKLSNKVFTYFLQYLRSGDHVLLLHLLNKHFSLEITHSKPGQKQNGDEIENNAGENNVSSHRATRTVKQTKSMTDKENENLVTLRESIGRIRSGPACLPSICFYTFVNASQGLSSAAVSKDAGLICGGFEDSSIMLWSLTPKKLVHPKRKPDISKIQLSSDLVSVSSKLETVSSECVSLQGHCGSVYSTQFSPDSSILLSASEDTSVRLWSLHSYNNVVAYKGHNFPVWSLDISPQCLYFATASQDRTARLWNFEYTFPLRIFAGHLQDVDCVKFHHNCTYLATASADRTCRLWDLQSGNCVRLFTGHKGSIHDLAISPDGQYLVSAGEDRRILLWDLSAGSMVKELRGHSDSVYSLAFSADGTLLASGGLDSSVRIWDFGLAVKTCNNSSGANANASAELMASFSTKNCSVHCVQFNSCNLVFAAGSQMT</sequence>
<evidence type="ECO:0000256" key="6">
    <source>
        <dbReference type="ARBA" id="ARBA00023163"/>
    </source>
</evidence>
<dbReference type="PRINTS" id="PR00320">
    <property type="entry name" value="GPROTEINBRPT"/>
</dbReference>
<dbReference type="PANTHER" id="PTHR19879">
    <property type="entry name" value="TRANSCRIPTION INITIATION FACTOR TFIID"/>
    <property type="match status" value="1"/>
</dbReference>
<dbReference type="InterPro" id="IPR001680">
    <property type="entry name" value="WD40_rpt"/>
</dbReference>
<feature type="repeat" description="WD" evidence="8">
    <location>
        <begin position="344"/>
        <end position="385"/>
    </location>
</feature>
<evidence type="ECO:0000256" key="4">
    <source>
        <dbReference type="ARBA" id="ARBA00022737"/>
    </source>
</evidence>
<dbReference type="PROSITE" id="PS00678">
    <property type="entry name" value="WD_REPEATS_1"/>
    <property type="match status" value="2"/>
</dbReference>
<comment type="subcellular location">
    <subcellularLocation>
        <location evidence="1">Nucleus</location>
    </subcellularLocation>
</comment>
<keyword evidence="7" id="KW-0539">Nucleus</keyword>
<feature type="repeat" description="WD" evidence="8">
    <location>
        <begin position="512"/>
        <end position="544"/>
    </location>
</feature>
<keyword evidence="5" id="KW-0805">Transcription regulation</keyword>
<dbReference type="InterPro" id="IPR037264">
    <property type="entry name" value="TFIID_NTD2_sf"/>
</dbReference>
<feature type="repeat" description="WD" evidence="8">
    <location>
        <begin position="428"/>
        <end position="469"/>
    </location>
</feature>
<proteinExistence type="inferred from homology"/>
<dbReference type="InterPro" id="IPR036322">
    <property type="entry name" value="WD40_repeat_dom_sf"/>
</dbReference>
<evidence type="ECO:0000256" key="3">
    <source>
        <dbReference type="ARBA" id="ARBA00022574"/>
    </source>
</evidence>
<feature type="compositionally biased region" description="Polar residues" evidence="9">
    <location>
        <begin position="218"/>
        <end position="237"/>
    </location>
</feature>
<dbReference type="CDD" id="cd08044">
    <property type="entry name" value="TAF5_NTD2"/>
    <property type="match status" value="1"/>
</dbReference>
<evidence type="ECO:0000256" key="2">
    <source>
        <dbReference type="ARBA" id="ARBA00009435"/>
    </source>
</evidence>
<organism evidence="11 12">
    <name type="scientific">Porites evermanni</name>
    <dbReference type="NCBI Taxonomy" id="104178"/>
    <lineage>
        <taxon>Eukaryota</taxon>
        <taxon>Metazoa</taxon>
        <taxon>Cnidaria</taxon>
        <taxon>Anthozoa</taxon>
        <taxon>Hexacorallia</taxon>
        <taxon>Scleractinia</taxon>
        <taxon>Fungiina</taxon>
        <taxon>Poritidae</taxon>
        <taxon>Porites</taxon>
    </lineage>
</organism>
<dbReference type="Gene3D" id="2.130.10.10">
    <property type="entry name" value="YVTN repeat-like/Quinoprotein amine dehydrogenase"/>
    <property type="match status" value="2"/>
</dbReference>
<dbReference type="PROSITE" id="PS50082">
    <property type="entry name" value="WD_REPEATS_2"/>
    <property type="match status" value="5"/>
</dbReference>
<dbReference type="Gene3D" id="1.25.40.500">
    <property type="entry name" value="TFIID subunit TAF5, NTD2 domain"/>
    <property type="match status" value="1"/>
</dbReference>
<feature type="repeat" description="WD" evidence="8">
    <location>
        <begin position="470"/>
        <end position="511"/>
    </location>
</feature>
<name>A0ABN8LRY6_9CNID</name>
<feature type="repeat" description="WD" evidence="8">
    <location>
        <begin position="386"/>
        <end position="420"/>
    </location>
</feature>
<evidence type="ECO:0000256" key="8">
    <source>
        <dbReference type="PROSITE-ProRule" id="PRU00221"/>
    </source>
</evidence>
<evidence type="ECO:0000256" key="9">
    <source>
        <dbReference type="SAM" id="MobiDB-lite"/>
    </source>
</evidence>
<reference evidence="11 12" key="1">
    <citation type="submission" date="2022-05" db="EMBL/GenBank/DDBJ databases">
        <authorList>
            <consortium name="Genoscope - CEA"/>
            <person name="William W."/>
        </authorList>
    </citation>
    <scope>NUCLEOTIDE SEQUENCE [LARGE SCALE GENOMIC DNA]</scope>
</reference>
<dbReference type="SUPFAM" id="SSF50978">
    <property type="entry name" value="WD40 repeat-like"/>
    <property type="match status" value="1"/>
</dbReference>
<keyword evidence="6" id="KW-0804">Transcription</keyword>
<dbReference type="Proteomes" id="UP001159427">
    <property type="component" value="Unassembled WGS sequence"/>
</dbReference>
<dbReference type="SMART" id="SM00320">
    <property type="entry name" value="WD40"/>
    <property type="match status" value="6"/>
</dbReference>